<evidence type="ECO:0000313" key="3">
    <source>
        <dbReference type="Proteomes" id="UP001143474"/>
    </source>
</evidence>
<evidence type="ECO:0000313" key="2">
    <source>
        <dbReference type="EMBL" id="GLK07865.1"/>
    </source>
</evidence>
<dbReference type="AlphaFoldDB" id="A0A9W6HYT7"/>
<feature type="region of interest" description="Disordered" evidence="1">
    <location>
        <begin position="52"/>
        <end position="93"/>
    </location>
</feature>
<dbReference type="EMBL" id="BSEV01000002">
    <property type="protein sequence ID" value="GLK07865.1"/>
    <property type="molecule type" value="Genomic_DNA"/>
</dbReference>
<protein>
    <submittedName>
        <fullName evidence="2">Uncharacterized protein</fullName>
    </submittedName>
</protein>
<sequence>MGEPLLGHLVMPVQLTGDDGLKLKQQLGLTELSHTAFSLTDYGTVTYVSVGRPKPGKRDTPSARPSWGLEVSGRGHGGTETLPRCRGWNSTSG</sequence>
<organism evidence="2 3">
    <name type="scientific">Streptosporangium carneum</name>
    <dbReference type="NCBI Taxonomy" id="47481"/>
    <lineage>
        <taxon>Bacteria</taxon>
        <taxon>Bacillati</taxon>
        <taxon>Actinomycetota</taxon>
        <taxon>Actinomycetes</taxon>
        <taxon>Streptosporangiales</taxon>
        <taxon>Streptosporangiaceae</taxon>
        <taxon>Streptosporangium</taxon>
    </lineage>
</organism>
<reference evidence="2" key="1">
    <citation type="journal article" date="2014" name="Int. J. Syst. Evol. Microbiol.">
        <title>Complete genome sequence of Corynebacterium casei LMG S-19264T (=DSM 44701T), isolated from a smear-ripened cheese.</title>
        <authorList>
            <consortium name="US DOE Joint Genome Institute (JGI-PGF)"/>
            <person name="Walter F."/>
            <person name="Albersmeier A."/>
            <person name="Kalinowski J."/>
            <person name="Ruckert C."/>
        </authorList>
    </citation>
    <scope>NUCLEOTIDE SEQUENCE</scope>
    <source>
        <strain evidence="2">VKM Ac-2007</strain>
    </source>
</reference>
<proteinExistence type="predicted"/>
<accession>A0A9W6HYT7</accession>
<dbReference type="Proteomes" id="UP001143474">
    <property type="component" value="Unassembled WGS sequence"/>
</dbReference>
<evidence type="ECO:0000256" key="1">
    <source>
        <dbReference type="SAM" id="MobiDB-lite"/>
    </source>
</evidence>
<comment type="caution">
    <text evidence="2">The sequence shown here is derived from an EMBL/GenBank/DDBJ whole genome shotgun (WGS) entry which is preliminary data.</text>
</comment>
<name>A0A9W6HYT7_9ACTN</name>
<gene>
    <name evidence="2" type="ORF">GCM10017600_12700</name>
</gene>
<reference evidence="2" key="2">
    <citation type="submission" date="2023-01" db="EMBL/GenBank/DDBJ databases">
        <authorList>
            <person name="Sun Q."/>
            <person name="Evtushenko L."/>
        </authorList>
    </citation>
    <scope>NUCLEOTIDE SEQUENCE</scope>
    <source>
        <strain evidence="2">VKM Ac-2007</strain>
    </source>
</reference>
<keyword evidence="3" id="KW-1185">Reference proteome</keyword>